<keyword evidence="6 7" id="KW-0687">Ribonucleoprotein</keyword>
<protein>
    <recommendedName>
        <fullName evidence="4 7">U3 small nucleolar RNA-associated protein 25</fullName>
        <shortName evidence="7">U3 snoRNA-associated protein 25</shortName>
    </recommendedName>
</protein>
<dbReference type="GO" id="GO:0019843">
    <property type="term" value="F:rRNA binding"/>
    <property type="evidence" value="ECO:0007669"/>
    <property type="project" value="TreeGrafter"/>
</dbReference>
<dbReference type="Proteomes" id="UP000198372">
    <property type="component" value="Unassembled WGS sequence"/>
</dbReference>
<evidence type="ECO:0000313" key="11">
    <source>
        <dbReference type="EMBL" id="SCV70674.1"/>
    </source>
</evidence>
<evidence type="ECO:0000256" key="3">
    <source>
        <dbReference type="ARBA" id="ARBA00009223"/>
    </source>
</evidence>
<evidence type="ECO:0000256" key="7">
    <source>
        <dbReference type="RuleBase" id="RU365070"/>
    </source>
</evidence>
<reference evidence="12" key="1">
    <citation type="submission" date="2016-09" db="EMBL/GenBank/DDBJ databases">
        <authorList>
            <person name="Jeantristanb JTB J.-T."/>
            <person name="Ricardo R."/>
        </authorList>
    </citation>
    <scope>NUCLEOTIDE SEQUENCE [LARGE SCALE GENOMIC DNA]</scope>
</reference>
<dbReference type="AlphaFoldDB" id="A0A238FFM3"/>
<feature type="region of interest" description="Disordered" evidence="8">
    <location>
        <begin position="162"/>
        <end position="194"/>
    </location>
</feature>
<feature type="region of interest" description="Disordered" evidence="8">
    <location>
        <begin position="64"/>
        <end position="94"/>
    </location>
</feature>
<gene>
    <name evidence="11" type="ORF">BQ2448_3436</name>
</gene>
<dbReference type="EMBL" id="FMSP01000006">
    <property type="protein sequence ID" value="SCV70674.1"/>
    <property type="molecule type" value="Genomic_DNA"/>
</dbReference>
<feature type="compositionally biased region" description="Low complexity" evidence="8">
    <location>
        <begin position="278"/>
        <end position="293"/>
    </location>
</feature>
<feature type="region of interest" description="Disordered" evidence="8">
    <location>
        <begin position="28"/>
        <end position="47"/>
    </location>
</feature>
<evidence type="ECO:0000259" key="9">
    <source>
        <dbReference type="Pfam" id="PF06862"/>
    </source>
</evidence>
<keyword evidence="7" id="KW-0698">rRNA processing</keyword>
<dbReference type="Pfam" id="PF22916">
    <property type="entry name" value="UTP25_NTPase-like"/>
    <property type="match status" value="1"/>
</dbReference>
<keyword evidence="12" id="KW-1185">Reference proteome</keyword>
<comment type="subunit">
    <text evidence="7">Component of the ribosomal small subunit (SSU) processome composed of at least 40 protein subunits and snoRNA U3.</text>
</comment>
<dbReference type="OrthoDB" id="2535834at2759"/>
<accession>A0A238FFM3</accession>
<dbReference type="InterPro" id="IPR010678">
    <property type="entry name" value="UTP25"/>
</dbReference>
<feature type="compositionally biased region" description="Low complexity" evidence="8">
    <location>
        <begin position="73"/>
        <end position="83"/>
    </location>
</feature>
<organism evidence="11 12">
    <name type="scientific">Microbotryum intermedium</name>
    <dbReference type="NCBI Taxonomy" id="269621"/>
    <lineage>
        <taxon>Eukaryota</taxon>
        <taxon>Fungi</taxon>
        <taxon>Dikarya</taxon>
        <taxon>Basidiomycota</taxon>
        <taxon>Pucciniomycotina</taxon>
        <taxon>Microbotryomycetes</taxon>
        <taxon>Microbotryales</taxon>
        <taxon>Microbotryaceae</taxon>
        <taxon>Microbotryum</taxon>
    </lineage>
</organism>
<evidence type="ECO:0000256" key="1">
    <source>
        <dbReference type="ARBA" id="ARBA00002883"/>
    </source>
</evidence>
<evidence type="ECO:0000256" key="2">
    <source>
        <dbReference type="ARBA" id="ARBA00004604"/>
    </source>
</evidence>
<dbReference type="InterPro" id="IPR053940">
    <property type="entry name" value="UTP25_NTPase-like"/>
</dbReference>
<comment type="similarity">
    <text evidence="3 7">Belongs to the UTP25 family.</text>
</comment>
<keyword evidence="7" id="KW-0690">Ribosome biogenesis</keyword>
<dbReference type="GO" id="GO:0000462">
    <property type="term" value="P:maturation of SSU-rRNA from tricistronic rRNA transcript (SSU-rRNA, 5.8S rRNA, LSU-rRNA)"/>
    <property type="evidence" value="ECO:0007669"/>
    <property type="project" value="TreeGrafter"/>
</dbReference>
<evidence type="ECO:0000256" key="5">
    <source>
        <dbReference type="ARBA" id="ARBA00023242"/>
    </source>
</evidence>
<dbReference type="Gene3D" id="3.40.50.300">
    <property type="entry name" value="P-loop containing nucleotide triphosphate hydrolases"/>
    <property type="match status" value="1"/>
</dbReference>
<dbReference type="PANTHER" id="PTHR12933">
    <property type="entry name" value="ORF PROTEIN-RELATED"/>
    <property type="match status" value="1"/>
</dbReference>
<feature type="compositionally biased region" description="Low complexity" evidence="8">
    <location>
        <begin position="37"/>
        <end position="47"/>
    </location>
</feature>
<evidence type="ECO:0000256" key="4">
    <source>
        <dbReference type="ARBA" id="ARBA00015422"/>
    </source>
</evidence>
<evidence type="ECO:0000256" key="6">
    <source>
        <dbReference type="ARBA" id="ARBA00023274"/>
    </source>
</evidence>
<keyword evidence="5 7" id="KW-0539">Nucleus</keyword>
<proteinExistence type="inferred from homology"/>
<sequence length="754" mass="84248">MKDMADLDPAVQLLTILNVQSAHLGSKHYKQNPLKRSSTTTGATAASSTCRDWHSIAKKAKILESSHPATVKANANAQTPATPAEDHENNDDEEQQQLLNDPFELHWNIASEAIPDHLKWNTREKRVIPHLATFHEASFSTSKTSSVPTPVAAAAAAATLARASQPSTSPSTSTSSSSSAATSAATSPNDPLVDPKRIVKLYNSKLLDKYRENIASLASVPLPPFDQGWLSLVATYKDVLYPAVTPQRHDQLRAALALHSMNHVLRQVLKNNEHLSKAAAATPTPTTSKTSKSVDAASSLIPPRNVQDQGFTRPKVLVLAPFRNSAYAWVDLLTRTSQAETIENRARFDAEYLLPEGASDKLAENPQDYPSDHVETFRGNIDDSFRLGIKVTRKSFKLFSEFYACDVIVASPLGLRTSIEKEKDDADFLSSIEIMIVDQMDVMLMQNWDHVSFIMERLNKLPEEAHGCDFSRVKPWYLDGKASRLRQSILLSAYETPEIRSLYRSLVNIEGKLKAEVKHDGLLSQVPKGVKQVFTRFECADVYKEDDIRFEHFTTKVSQLHLPHDVGAHNEPGDLTIPSCQTLPMLRRSAVSSSQTIIFVPSYFDFVRLKKYLKKLDDFSFSSISEYTPTPDVSRARGAFFAGKTSFLLVTERFHFFRRYRLRGAKTFVFYAPPDHAQFYPEILSFPFTRPGHVTVASYDDPSRMVEDVDASEITSQVVFSMFDLLRLERICGDADARRMTGAGADETKFAYLF</sequence>
<dbReference type="PANTHER" id="PTHR12933:SF0">
    <property type="entry name" value="U3 SMALL NUCLEOLAR RNA-ASSOCIATED PROTEIN 25 HOMOLOG"/>
    <property type="match status" value="1"/>
</dbReference>
<feature type="domain" description="UTP25 C-terminal" evidence="9">
    <location>
        <begin position="581"/>
        <end position="749"/>
    </location>
</feature>
<comment type="subcellular location">
    <subcellularLocation>
        <location evidence="2 7">Nucleus</location>
        <location evidence="2 7">Nucleolus</location>
    </subcellularLocation>
</comment>
<evidence type="ECO:0000313" key="12">
    <source>
        <dbReference type="Proteomes" id="UP000198372"/>
    </source>
</evidence>
<name>A0A238FFM3_9BASI</name>
<dbReference type="GO" id="GO:0034511">
    <property type="term" value="F:U3 snoRNA binding"/>
    <property type="evidence" value="ECO:0007669"/>
    <property type="project" value="InterPro"/>
</dbReference>
<dbReference type="Pfam" id="PF06862">
    <property type="entry name" value="Utp25_C"/>
    <property type="match status" value="1"/>
</dbReference>
<feature type="region of interest" description="Disordered" evidence="8">
    <location>
        <begin position="278"/>
        <end position="299"/>
    </location>
</feature>
<dbReference type="InterPro" id="IPR027417">
    <property type="entry name" value="P-loop_NTPase"/>
</dbReference>
<comment type="function">
    <text evidence="1 7">DEAD-box RNA helicase-like protein required for pre-18S rRNA processing, specifically at sites A0, A1, and A2.</text>
</comment>
<dbReference type="STRING" id="269621.A0A238FFM3"/>
<dbReference type="GO" id="GO:0032040">
    <property type="term" value="C:small-subunit processome"/>
    <property type="evidence" value="ECO:0007669"/>
    <property type="project" value="TreeGrafter"/>
</dbReference>
<dbReference type="SUPFAM" id="SSF52540">
    <property type="entry name" value="P-loop containing nucleoside triphosphate hydrolases"/>
    <property type="match status" value="1"/>
</dbReference>
<dbReference type="InterPro" id="IPR053939">
    <property type="entry name" value="UTP25_C"/>
</dbReference>
<feature type="compositionally biased region" description="Low complexity" evidence="8">
    <location>
        <begin position="162"/>
        <end position="188"/>
    </location>
</feature>
<feature type="domain" description="UTP25 NTP hydrolase-like" evidence="10">
    <location>
        <begin position="236"/>
        <end position="512"/>
    </location>
</feature>
<evidence type="ECO:0000256" key="8">
    <source>
        <dbReference type="SAM" id="MobiDB-lite"/>
    </source>
</evidence>
<evidence type="ECO:0000259" key="10">
    <source>
        <dbReference type="Pfam" id="PF22916"/>
    </source>
</evidence>